<dbReference type="GO" id="GO:0007165">
    <property type="term" value="P:signal transduction"/>
    <property type="evidence" value="ECO:0007669"/>
    <property type="project" value="UniProtKB-KW"/>
</dbReference>
<evidence type="ECO:0000256" key="1">
    <source>
        <dbReference type="ARBA" id="ARBA00004141"/>
    </source>
</evidence>
<keyword evidence="7 9" id="KW-0675">Receptor</keyword>
<dbReference type="EMBL" id="MN515188">
    <property type="protein sequence ID" value="QMS80336.1"/>
    <property type="molecule type" value="mRNA"/>
</dbReference>
<dbReference type="PANTHER" id="PTHR21137">
    <property type="entry name" value="ODORANT RECEPTOR"/>
    <property type="match status" value="1"/>
</dbReference>
<comment type="subcellular location">
    <subcellularLocation>
        <location evidence="9">Cell membrane</location>
        <topology evidence="9">Multi-pass membrane protein</topology>
    </subcellularLocation>
    <subcellularLocation>
        <location evidence="1">Membrane</location>
        <topology evidence="1">Multi-pass membrane protein</topology>
    </subcellularLocation>
</comment>
<keyword evidence="8 9" id="KW-0807">Transducer</keyword>
<dbReference type="GO" id="GO:0005886">
    <property type="term" value="C:plasma membrane"/>
    <property type="evidence" value="ECO:0007669"/>
    <property type="project" value="UniProtKB-SubCell"/>
</dbReference>
<feature type="transmembrane region" description="Helical" evidence="9">
    <location>
        <begin position="202"/>
        <end position="226"/>
    </location>
</feature>
<evidence type="ECO:0000256" key="5">
    <source>
        <dbReference type="ARBA" id="ARBA00022989"/>
    </source>
</evidence>
<feature type="transmembrane region" description="Helical" evidence="9">
    <location>
        <begin position="286"/>
        <end position="306"/>
    </location>
</feature>
<comment type="caution">
    <text evidence="9">Lacks conserved residue(s) required for the propagation of feature annotation.</text>
</comment>
<name>A0A7G4KBV0_9NEOP</name>
<dbReference type="GO" id="GO:0005549">
    <property type="term" value="F:odorant binding"/>
    <property type="evidence" value="ECO:0007669"/>
    <property type="project" value="InterPro"/>
</dbReference>
<evidence type="ECO:0000256" key="2">
    <source>
        <dbReference type="ARBA" id="ARBA00022606"/>
    </source>
</evidence>
<protein>
    <recommendedName>
        <fullName evidence="9">Odorant receptor</fullName>
    </recommendedName>
</protein>
<evidence type="ECO:0000256" key="7">
    <source>
        <dbReference type="ARBA" id="ARBA00023170"/>
    </source>
</evidence>
<proteinExistence type="evidence at transcript level"/>
<evidence type="ECO:0000256" key="6">
    <source>
        <dbReference type="ARBA" id="ARBA00023136"/>
    </source>
</evidence>
<sequence>MKRLKHKHIITSINSIRFLFELNGLKLEDTNSSDNLKYRIIYAFNFTWLNFDGIGELIWFCDGIWSSEHFVKLAAMFPCVIMCFLSNIKMILHNLNEKKVADLINSFKELEDDEFINDTDADDRSKEKIYEEEMKYLEKIVKIVKVLNVVTVIAFGIAPFLLMGAHYLETKEFMPVLPFYVKYYLFDPYNMKYYGLLYLHQFWSMCICLIGILGVDMLFCTMCVFIKIHFKLLEYDFERFIPIHTTPHGCLRENETITRRFKWLVKKHQKVISCSNLLNRIHSNEFMMNFFTSSFLICLSAFIITVVEEMRFRISFLSFLVTSLQQLFLLCFFGDMVMTCSINLSGSIYSSLWHSVKCNIGKQLSYALQRSQKPCKITAGGFIDVNLIVFTQIIGKTWTLFALLRTIFNP</sequence>
<keyword evidence="3 9" id="KW-0812">Transmembrane</keyword>
<evidence type="ECO:0000256" key="4">
    <source>
        <dbReference type="ARBA" id="ARBA00022725"/>
    </source>
</evidence>
<keyword evidence="6 9" id="KW-0472">Membrane</keyword>
<feature type="transmembrane region" description="Helical" evidence="9">
    <location>
        <begin position="40"/>
        <end position="61"/>
    </location>
</feature>
<dbReference type="GO" id="GO:0004984">
    <property type="term" value="F:olfactory receptor activity"/>
    <property type="evidence" value="ECO:0007669"/>
    <property type="project" value="InterPro"/>
</dbReference>
<keyword evidence="4 9" id="KW-0552">Olfaction</keyword>
<feature type="transmembrane region" description="Helical" evidence="9">
    <location>
        <begin position="312"/>
        <end position="333"/>
    </location>
</feature>
<dbReference type="PANTHER" id="PTHR21137:SF44">
    <property type="entry name" value="ODORANT RECEPTOR 13A-RELATED"/>
    <property type="match status" value="1"/>
</dbReference>
<keyword evidence="5 9" id="KW-1133">Transmembrane helix</keyword>
<dbReference type="Pfam" id="PF02949">
    <property type="entry name" value="7tm_6"/>
    <property type="match status" value="1"/>
</dbReference>
<dbReference type="AlphaFoldDB" id="A0A7G4KBV0"/>
<comment type="similarity">
    <text evidence="9">Belongs to the insect chemoreceptor superfamily. Heteromeric odorant receptor channel (TC 1.A.69) family.</text>
</comment>
<dbReference type="InterPro" id="IPR004117">
    <property type="entry name" value="7tm6_olfct_rcpt"/>
</dbReference>
<evidence type="ECO:0000256" key="9">
    <source>
        <dbReference type="RuleBase" id="RU351113"/>
    </source>
</evidence>
<reference evidence="10" key="1">
    <citation type="submission" date="2019-09" db="EMBL/GenBank/DDBJ databases">
        <authorList>
            <person name="Yang H."/>
        </authorList>
    </citation>
    <scope>NUCLEOTIDE SEQUENCE</scope>
</reference>
<evidence type="ECO:0000313" key="10">
    <source>
        <dbReference type="EMBL" id="QMS80336.1"/>
    </source>
</evidence>
<feature type="transmembrane region" description="Helical" evidence="9">
    <location>
        <begin position="146"/>
        <end position="168"/>
    </location>
</feature>
<feature type="transmembrane region" description="Helical" evidence="9">
    <location>
        <begin position="73"/>
        <end position="92"/>
    </location>
</feature>
<evidence type="ECO:0000256" key="8">
    <source>
        <dbReference type="ARBA" id="ARBA00023224"/>
    </source>
</evidence>
<evidence type="ECO:0000256" key="3">
    <source>
        <dbReference type="ARBA" id="ARBA00022692"/>
    </source>
</evidence>
<accession>A0A7G4KBV0</accession>
<keyword evidence="2 9" id="KW-0716">Sensory transduction</keyword>
<organism evidence="10">
    <name type="scientific">Histia rhodope</name>
    <dbReference type="NCBI Taxonomy" id="1453155"/>
    <lineage>
        <taxon>Eukaryota</taxon>
        <taxon>Metazoa</taxon>
        <taxon>Ecdysozoa</taxon>
        <taxon>Arthropoda</taxon>
        <taxon>Hexapoda</taxon>
        <taxon>Insecta</taxon>
        <taxon>Pterygota</taxon>
        <taxon>Neoptera</taxon>
        <taxon>Endopterygota</taxon>
        <taxon>Lepidoptera</taxon>
        <taxon>Glossata</taxon>
        <taxon>Ditrysia</taxon>
        <taxon>Zygaenoidea</taxon>
        <taxon>Zygaenidae</taxon>
        <taxon>Chalcosiinae</taxon>
        <taxon>Histia</taxon>
    </lineage>
</organism>
<gene>
    <name evidence="10" type="primary">OR21</name>
</gene>